<dbReference type="EMBL" id="LWMS01000048">
    <property type="protein sequence ID" value="PWL07542.1"/>
    <property type="molecule type" value="Genomic_DNA"/>
</dbReference>
<keyword evidence="5 6" id="KW-0520">NAD</keyword>
<dbReference type="InterPro" id="IPR020626">
    <property type="entry name" value="Asp_DH_prok"/>
</dbReference>
<comment type="function">
    <text evidence="6">Specifically catalyzes the NAD or NADP-dependent dehydrogenation of L-aspartate to iminoaspartate.</text>
</comment>
<dbReference type="AlphaFoldDB" id="A0A2V2BHT0"/>
<dbReference type="SUPFAM" id="SSF55347">
    <property type="entry name" value="Glyceraldehyde-3-phosphate dehydrogenase-like, C-terminal domain"/>
    <property type="match status" value="1"/>
</dbReference>
<dbReference type="Gene3D" id="3.30.360.10">
    <property type="entry name" value="Dihydrodipicolinate Reductase, domain 2"/>
    <property type="match status" value="1"/>
</dbReference>
<feature type="domain" description="Aspartate dehydrogenase" evidence="7">
    <location>
        <begin position="158"/>
        <end position="242"/>
    </location>
</feature>
<dbReference type="PIRSF" id="PIRSF005227">
    <property type="entry name" value="Asp_dh_NAD_syn"/>
    <property type="match status" value="1"/>
</dbReference>
<dbReference type="GO" id="GO:0033735">
    <property type="term" value="F:aspartate dehydrogenase [NAD(P)+] activity"/>
    <property type="evidence" value="ECO:0007669"/>
    <property type="project" value="UniProtKB-EC"/>
</dbReference>
<protein>
    <recommendedName>
        <fullName evidence="6">L-aspartate dehydrogenase</fullName>
        <ecNumber evidence="6">1.4.1.21</ecNumber>
    </recommendedName>
</protein>
<organism evidence="9 10">
    <name type="scientific">Methanosphaera cuniculi</name>
    <dbReference type="NCBI Taxonomy" id="1077256"/>
    <lineage>
        <taxon>Archaea</taxon>
        <taxon>Methanobacteriati</taxon>
        <taxon>Methanobacteriota</taxon>
        <taxon>Methanomada group</taxon>
        <taxon>Methanobacteria</taxon>
        <taxon>Methanobacteriales</taxon>
        <taxon>Methanobacteriaceae</taxon>
        <taxon>Methanosphaera</taxon>
    </lineage>
</organism>
<dbReference type="InterPro" id="IPR005106">
    <property type="entry name" value="Asp/hSer_DH_NAD-bd"/>
</dbReference>
<evidence type="ECO:0000259" key="7">
    <source>
        <dbReference type="Pfam" id="PF01958"/>
    </source>
</evidence>
<dbReference type="NCBIfam" id="NF009830">
    <property type="entry name" value="PRK13304.1"/>
    <property type="match status" value="1"/>
</dbReference>
<evidence type="ECO:0000313" key="10">
    <source>
        <dbReference type="Proteomes" id="UP000246004"/>
    </source>
</evidence>
<dbReference type="InterPro" id="IPR002811">
    <property type="entry name" value="Asp_DH"/>
</dbReference>
<dbReference type="Gene3D" id="3.40.50.720">
    <property type="entry name" value="NAD(P)-binding Rossmann-like Domain"/>
    <property type="match status" value="1"/>
</dbReference>
<comment type="caution">
    <text evidence="9">The sequence shown here is derived from an EMBL/GenBank/DDBJ whole genome shotgun (WGS) entry which is preliminary data.</text>
</comment>
<dbReference type="Pfam" id="PF03447">
    <property type="entry name" value="NAD_binding_3"/>
    <property type="match status" value="1"/>
</dbReference>
<evidence type="ECO:0000256" key="6">
    <source>
        <dbReference type="HAMAP-Rule" id="MF_01265"/>
    </source>
</evidence>
<keyword evidence="3 6" id="KW-0521">NADP</keyword>
<evidence type="ECO:0000256" key="3">
    <source>
        <dbReference type="ARBA" id="ARBA00022857"/>
    </source>
</evidence>
<comment type="catalytic activity">
    <reaction evidence="6">
        <text>L-aspartate + NADP(+) + H2O = oxaloacetate + NH4(+) + NADPH + H(+)</text>
        <dbReference type="Rhea" id="RHEA:11784"/>
        <dbReference type="ChEBI" id="CHEBI:15377"/>
        <dbReference type="ChEBI" id="CHEBI:15378"/>
        <dbReference type="ChEBI" id="CHEBI:16452"/>
        <dbReference type="ChEBI" id="CHEBI:28938"/>
        <dbReference type="ChEBI" id="CHEBI:29991"/>
        <dbReference type="ChEBI" id="CHEBI:57783"/>
        <dbReference type="ChEBI" id="CHEBI:58349"/>
        <dbReference type="EC" id="1.4.1.21"/>
    </reaction>
</comment>
<dbReference type="NCBIfam" id="TIGR03855">
    <property type="entry name" value="NAD_NadX"/>
    <property type="match status" value="1"/>
</dbReference>
<dbReference type="GO" id="GO:0009435">
    <property type="term" value="P:NAD+ biosynthetic process"/>
    <property type="evidence" value="ECO:0007669"/>
    <property type="project" value="UniProtKB-UniRule"/>
</dbReference>
<dbReference type="InterPro" id="IPR036291">
    <property type="entry name" value="NAD(P)-bd_dom_sf"/>
</dbReference>
<feature type="domain" description="Aspartate/homoserine dehydrogenase NAD-binding" evidence="8">
    <location>
        <begin position="8"/>
        <end position="119"/>
    </location>
</feature>
<sequence>MMNIGIIGCGSIAKTLVNFQLEGKMDVNLAYFYDMNIENARQLADKIGAKAINSVDELIEKSDLILESASQGAVKSVIPQVVESGVDVVIMSVGALMDDEFRCNLEKLASDNNATIYLPTGAITGIDTVKAARMGEIYEVSLTTRKPPVSLGITLDDDKEKVLFEGKASEAVEKFPKNINVSSTLSLASGINVDVKIIADPKIKNNTHEIHLKGSFGELTTITSNVSSPENPKTSMLAAFSAASLLNKLSKTIQIGS</sequence>
<dbReference type="UniPathway" id="UPA00253">
    <property type="reaction ID" value="UER00456"/>
</dbReference>
<dbReference type="EC" id="1.4.1.21" evidence="6"/>
<feature type="active site" evidence="6">
    <location>
        <position position="208"/>
    </location>
</feature>
<accession>A0A2V2BHT0</accession>
<evidence type="ECO:0000256" key="4">
    <source>
        <dbReference type="ARBA" id="ARBA00023002"/>
    </source>
</evidence>
<feature type="binding site" evidence="6">
    <location>
        <position position="122"/>
    </location>
    <ligand>
        <name>NAD(+)</name>
        <dbReference type="ChEBI" id="CHEBI:57540"/>
    </ligand>
</feature>
<evidence type="ECO:0000313" key="9">
    <source>
        <dbReference type="EMBL" id="PWL07542.1"/>
    </source>
</evidence>
<evidence type="ECO:0000259" key="8">
    <source>
        <dbReference type="Pfam" id="PF03447"/>
    </source>
</evidence>
<dbReference type="InterPro" id="IPR011182">
    <property type="entry name" value="L-Asp_DH"/>
</dbReference>
<dbReference type="GO" id="GO:0051287">
    <property type="term" value="F:NAD binding"/>
    <property type="evidence" value="ECO:0007669"/>
    <property type="project" value="UniProtKB-UniRule"/>
</dbReference>
<evidence type="ECO:0000256" key="1">
    <source>
        <dbReference type="ARBA" id="ARBA00008331"/>
    </source>
</evidence>
<dbReference type="HAMAP" id="MF_01265">
    <property type="entry name" value="NadX"/>
    <property type="match status" value="1"/>
</dbReference>
<proteinExistence type="inferred from homology"/>
<dbReference type="NCBIfam" id="NF009829">
    <property type="entry name" value="PRK13303.1-4"/>
    <property type="match status" value="1"/>
</dbReference>
<dbReference type="Pfam" id="PF01958">
    <property type="entry name" value="Asp_DH_C"/>
    <property type="match status" value="1"/>
</dbReference>
<dbReference type="GO" id="GO:0050661">
    <property type="term" value="F:NADP binding"/>
    <property type="evidence" value="ECO:0007669"/>
    <property type="project" value="UniProtKB-UniRule"/>
</dbReference>
<evidence type="ECO:0000256" key="2">
    <source>
        <dbReference type="ARBA" id="ARBA00022642"/>
    </source>
</evidence>
<comment type="miscellaneous">
    <text evidence="6">The iminoaspartate product is unstable in aqueous solution and can decompose to oxaloacetate and ammonia.</text>
</comment>
<comment type="catalytic activity">
    <reaction evidence="6">
        <text>L-aspartate + NAD(+) + H2O = oxaloacetate + NH4(+) + NADH + H(+)</text>
        <dbReference type="Rhea" id="RHEA:11788"/>
        <dbReference type="ChEBI" id="CHEBI:15377"/>
        <dbReference type="ChEBI" id="CHEBI:15378"/>
        <dbReference type="ChEBI" id="CHEBI:16452"/>
        <dbReference type="ChEBI" id="CHEBI:28938"/>
        <dbReference type="ChEBI" id="CHEBI:29991"/>
        <dbReference type="ChEBI" id="CHEBI:57540"/>
        <dbReference type="ChEBI" id="CHEBI:57945"/>
        <dbReference type="EC" id="1.4.1.21"/>
    </reaction>
</comment>
<keyword evidence="4 6" id="KW-0560">Oxidoreductase</keyword>
<dbReference type="SUPFAM" id="SSF51735">
    <property type="entry name" value="NAD(P)-binding Rossmann-fold domains"/>
    <property type="match status" value="1"/>
</dbReference>
<comment type="similarity">
    <text evidence="1 6">Belongs to the L-aspartate dehydrogenase family.</text>
</comment>
<dbReference type="InterPro" id="IPR022487">
    <property type="entry name" value="Asp_DH_arc"/>
</dbReference>
<comment type="pathway">
    <text evidence="6">Cofactor biosynthesis; NAD(+) biosynthesis; iminoaspartate from L-aspartate (dehydrogenase route): step 1/1.</text>
</comment>
<evidence type="ECO:0000256" key="5">
    <source>
        <dbReference type="ARBA" id="ARBA00023027"/>
    </source>
</evidence>
<reference evidence="9 10" key="1">
    <citation type="submission" date="2016-04" db="EMBL/GenBank/DDBJ databases">
        <title>Genome sequence of Methanosphaera cuniculi DSM 4103.</title>
        <authorList>
            <person name="Poehlein A."/>
            <person name="Seedorf H."/>
            <person name="Daniel R."/>
        </authorList>
    </citation>
    <scope>NUCLEOTIDE SEQUENCE [LARGE SCALE GENOMIC DNA]</scope>
    <source>
        <strain evidence="9 10">DSM 4103</strain>
    </source>
</reference>
<feature type="binding site" evidence="6">
    <location>
        <position position="180"/>
    </location>
    <ligand>
        <name>NAD(+)</name>
        <dbReference type="ChEBI" id="CHEBI:57540"/>
    </ligand>
</feature>
<dbReference type="Proteomes" id="UP000246004">
    <property type="component" value="Unassembled WGS sequence"/>
</dbReference>
<dbReference type="NCBIfam" id="NF009828">
    <property type="entry name" value="PRK13303.1-3"/>
    <property type="match status" value="1"/>
</dbReference>
<keyword evidence="2 6" id="KW-0662">Pyridine nucleotide biosynthesis</keyword>
<gene>
    <name evidence="6 9" type="primary">nadX</name>
    <name evidence="9" type="ORF">MSCUN_16240</name>
</gene>
<dbReference type="PANTHER" id="PTHR31873:SF6">
    <property type="entry name" value="ASPARTATE DEHYDROGENASE DOMAIN-CONTAINING PROTEIN"/>
    <property type="match status" value="1"/>
</dbReference>
<name>A0A2V2BHT0_9EURY</name>
<dbReference type="PANTHER" id="PTHR31873">
    <property type="entry name" value="L-ASPARTATE DEHYDROGENASE-RELATED"/>
    <property type="match status" value="1"/>
</dbReference>
<dbReference type="GO" id="GO:0016639">
    <property type="term" value="F:oxidoreductase activity, acting on the CH-NH2 group of donors, NAD or NADP as acceptor"/>
    <property type="evidence" value="ECO:0007669"/>
    <property type="project" value="UniProtKB-UniRule"/>
</dbReference>